<name>A0ABS7DDA8_9BACL</name>
<feature type="non-terminal residue" evidence="2">
    <location>
        <position position="107"/>
    </location>
</feature>
<dbReference type="EMBL" id="JAHZIJ010000097">
    <property type="protein sequence ID" value="MBW7477901.1"/>
    <property type="molecule type" value="Genomic_DNA"/>
</dbReference>
<accession>A0ABS7DDA8</accession>
<reference evidence="2 3" key="1">
    <citation type="submission" date="2021-07" db="EMBL/GenBank/DDBJ databases">
        <title>Paenibacillus radiodurans sp. nov., isolated from the southeastern edge of Tengger Desert.</title>
        <authorList>
            <person name="Zhang G."/>
        </authorList>
    </citation>
    <scope>NUCLEOTIDE SEQUENCE [LARGE SCALE GENOMIC DNA]</scope>
    <source>
        <strain evidence="2 3">DT7-4</strain>
    </source>
</reference>
<feature type="compositionally biased region" description="Acidic residues" evidence="1">
    <location>
        <begin position="20"/>
        <end position="37"/>
    </location>
</feature>
<dbReference type="Proteomes" id="UP000812277">
    <property type="component" value="Unassembled WGS sequence"/>
</dbReference>
<feature type="region of interest" description="Disordered" evidence="1">
    <location>
        <begin position="1"/>
        <end position="49"/>
    </location>
</feature>
<comment type="caution">
    <text evidence="2">The sequence shown here is derived from an EMBL/GenBank/DDBJ whole genome shotgun (WGS) entry which is preliminary data.</text>
</comment>
<evidence type="ECO:0000313" key="2">
    <source>
        <dbReference type="EMBL" id="MBW7477901.1"/>
    </source>
</evidence>
<organism evidence="2 3">
    <name type="scientific">Paenibacillus oenotherae</name>
    <dbReference type="NCBI Taxonomy" id="1435645"/>
    <lineage>
        <taxon>Bacteria</taxon>
        <taxon>Bacillati</taxon>
        <taxon>Bacillota</taxon>
        <taxon>Bacilli</taxon>
        <taxon>Bacillales</taxon>
        <taxon>Paenibacillaceae</taxon>
        <taxon>Paenibacillus</taxon>
    </lineage>
</organism>
<gene>
    <name evidence="2" type="ORF">K0T92_24735</name>
</gene>
<evidence type="ECO:0000313" key="3">
    <source>
        <dbReference type="Proteomes" id="UP000812277"/>
    </source>
</evidence>
<sequence>MGPGGFADEGERHPGLVQEMEIEDSEPEHMEDDDSSEDDVHPAEWDNEDFSGLVVSEGHTVAWEYRQNEVVQGARYAEKAQLTEAVKMWAVSLGREFWVSKSTRSVY</sequence>
<dbReference type="RefSeq" id="WP_219875287.1">
    <property type="nucleotide sequence ID" value="NZ_JAHZIJ010000097.1"/>
</dbReference>
<evidence type="ECO:0000256" key="1">
    <source>
        <dbReference type="SAM" id="MobiDB-lite"/>
    </source>
</evidence>
<keyword evidence="3" id="KW-1185">Reference proteome</keyword>
<proteinExistence type="predicted"/>
<protein>
    <submittedName>
        <fullName evidence="2">Uncharacterized protein</fullName>
    </submittedName>
</protein>